<dbReference type="STRING" id="765915.A0A1Y2HP26"/>
<evidence type="ECO:0000259" key="7">
    <source>
        <dbReference type="Pfam" id="PF04106"/>
    </source>
</evidence>
<dbReference type="GO" id="GO:0005776">
    <property type="term" value="C:autophagosome"/>
    <property type="evidence" value="ECO:0007669"/>
    <property type="project" value="TreeGrafter"/>
</dbReference>
<dbReference type="GO" id="GO:0019776">
    <property type="term" value="F:Atg8-family ligase activity"/>
    <property type="evidence" value="ECO:0007669"/>
    <property type="project" value="TreeGrafter"/>
</dbReference>
<comment type="function">
    <text evidence="5">Involved in cytoplasm to vacuole transport (Cvt) and autophagic vesicle formation.</text>
</comment>
<comment type="subcellular location">
    <subcellularLocation>
        <location evidence="5">Preautophagosomal structure membrane</location>
        <topology evidence="5">Peripheral membrane protein</topology>
    </subcellularLocation>
</comment>
<feature type="compositionally biased region" description="Polar residues" evidence="6">
    <location>
        <begin position="155"/>
        <end position="168"/>
    </location>
</feature>
<evidence type="ECO:0000256" key="3">
    <source>
        <dbReference type="ARBA" id="ARBA00022843"/>
    </source>
</evidence>
<protein>
    <recommendedName>
        <fullName evidence="5">Autophagy protein 5</fullName>
    </recommendedName>
</protein>
<dbReference type="GO" id="GO:0034274">
    <property type="term" value="C:Atg12-Atg5-Atg16 complex"/>
    <property type="evidence" value="ECO:0007669"/>
    <property type="project" value="TreeGrafter"/>
</dbReference>
<evidence type="ECO:0000256" key="4">
    <source>
        <dbReference type="ARBA" id="ARBA00023006"/>
    </source>
</evidence>
<dbReference type="GO" id="GO:0044233">
    <property type="term" value="C:mitochondria-associated endoplasmic reticulum membrane contact site"/>
    <property type="evidence" value="ECO:0007669"/>
    <property type="project" value="TreeGrafter"/>
</dbReference>
<dbReference type="AlphaFoldDB" id="A0A1Y2HP26"/>
<reference evidence="10 11" key="1">
    <citation type="submission" date="2016-07" db="EMBL/GenBank/DDBJ databases">
        <title>Pervasive Adenine N6-methylation of Active Genes in Fungi.</title>
        <authorList>
            <consortium name="DOE Joint Genome Institute"/>
            <person name="Mondo S.J."/>
            <person name="Dannebaum R.O."/>
            <person name="Kuo R.C."/>
            <person name="Labutti K."/>
            <person name="Haridas S."/>
            <person name="Kuo A."/>
            <person name="Salamov A."/>
            <person name="Ahrendt S.R."/>
            <person name="Lipzen A."/>
            <person name="Sullivan W."/>
            <person name="Andreopoulos W.B."/>
            <person name="Clum A."/>
            <person name="Lindquist E."/>
            <person name="Daum C."/>
            <person name="Ramamoorthy G.K."/>
            <person name="Gryganskyi A."/>
            <person name="Culley D."/>
            <person name="Magnuson J.K."/>
            <person name="James T.Y."/>
            <person name="O'Malley M.A."/>
            <person name="Stajich J.E."/>
            <person name="Spatafora J.W."/>
            <person name="Visel A."/>
            <person name="Grigoriev I.V."/>
        </authorList>
    </citation>
    <scope>NUCLEOTIDE SEQUENCE [LARGE SCALE GENOMIC DNA]</scope>
    <source>
        <strain evidence="10 11">PL171</strain>
    </source>
</reference>
<dbReference type="Pfam" id="PF20638">
    <property type="entry name" value="ATG5_UblA"/>
    <property type="match status" value="1"/>
</dbReference>
<keyword evidence="4 5" id="KW-0072">Autophagy</keyword>
<dbReference type="Pfam" id="PF04106">
    <property type="entry name" value="ATG5_UblB"/>
    <property type="match status" value="1"/>
</dbReference>
<dbReference type="PANTHER" id="PTHR13040:SF2">
    <property type="entry name" value="AUTOPHAGY PROTEIN 5"/>
    <property type="match status" value="1"/>
</dbReference>
<dbReference type="InterPro" id="IPR048318">
    <property type="entry name" value="ATG5_UblB"/>
</dbReference>
<dbReference type="Gene3D" id="3.10.20.620">
    <property type="match status" value="1"/>
</dbReference>
<dbReference type="GO" id="GO:0006995">
    <property type="term" value="P:cellular response to nitrogen starvation"/>
    <property type="evidence" value="ECO:0007669"/>
    <property type="project" value="TreeGrafter"/>
</dbReference>
<dbReference type="InterPro" id="IPR007239">
    <property type="entry name" value="Atg5"/>
</dbReference>
<evidence type="ECO:0000256" key="2">
    <source>
        <dbReference type="ARBA" id="ARBA00022499"/>
    </source>
</evidence>
<name>A0A1Y2HP26_9FUNG</name>
<comment type="subunit">
    <text evidence="5">Conjugated with ATG12.</text>
</comment>
<evidence type="ECO:0000256" key="5">
    <source>
        <dbReference type="RuleBase" id="RU361202"/>
    </source>
</evidence>
<feature type="region of interest" description="Disordered" evidence="6">
    <location>
        <begin position="1"/>
        <end position="31"/>
    </location>
</feature>
<feature type="domain" description="Autophagy protein ATG5 alpha-helical bundle region" evidence="8">
    <location>
        <begin position="257"/>
        <end position="309"/>
    </location>
</feature>
<sequence length="434" mass="46149">MDMPTPSAAASFSTGPSSGPTPAAAATAAQQSPPPWIDPLLITSIFHATVPLALLIPGAPGPLLVNAPRNSYLPALLSTIPHVASVLIPPPLLQSSSPTTSSTSTFDSDAGGQLGFVCAESRALVKWYYPIGVLFDVYRPTPPPLPSAGDPTALKTPTTAPSDHGSSSGDDEYAHIESPTAHRPSPSSPTTLDDAQIKALLSTPWRIHVLLKRAPPAFDIFSPLSFPSPLLPDPDPDGAFAPAALDTIVPYTSLDNLASMYRNEVKQAEYIKYGSSKKTNALGKADSELLWDAIVNNNLTNAEPILTSLLHTDPIARAWPIRVHIHPALKSARDTRPYLQPFIPVASADTIGHVIQSRLGFADVSVVVQGLHVSLDTPLAWVHRHLVCVDGWMYLVVVPPILKRVAAAGRRAEEAADVAREDDKEDADLVLVDA</sequence>
<dbReference type="GO" id="GO:0034727">
    <property type="term" value="P:piecemeal microautophagy of the nucleus"/>
    <property type="evidence" value="ECO:0007669"/>
    <property type="project" value="TreeGrafter"/>
</dbReference>
<keyword evidence="2 5" id="KW-1017">Isopeptide bond</keyword>
<comment type="caution">
    <text evidence="10">The sequence shown here is derived from an EMBL/GenBank/DDBJ whole genome shotgun (WGS) entry which is preliminary data.</text>
</comment>
<keyword evidence="11" id="KW-1185">Reference proteome</keyword>
<dbReference type="Gene3D" id="3.10.20.90">
    <property type="entry name" value="Phosphatidylinositol 3-kinase Catalytic Subunit, Chain A, domain 1"/>
    <property type="match status" value="1"/>
</dbReference>
<comment type="similarity">
    <text evidence="1 5">Belongs to the ATG5 family.</text>
</comment>
<dbReference type="PANTHER" id="PTHR13040">
    <property type="entry name" value="AUTOPHAGY PROTEIN 5"/>
    <property type="match status" value="1"/>
</dbReference>
<dbReference type="Proteomes" id="UP000193411">
    <property type="component" value="Unassembled WGS sequence"/>
</dbReference>
<keyword evidence="3 5" id="KW-0832">Ubl conjugation</keyword>
<organism evidence="10 11">
    <name type="scientific">Catenaria anguillulae PL171</name>
    <dbReference type="NCBI Taxonomy" id="765915"/>
    <lineage>
        <taxon>Eukaryota</taxon>
        <taxon>Fungi</taxon>
        <taxon>Fungi incertae sedis</taxon>
        <taxon>Blastocladiomycota</taxon>
        <taxon>Blastocladiomycetes</taxon>
        <taxon>Blastocladiales</taxon>
        <taxon>Catenariaceae</taxon>
        <taxon>Catenaria</taxon>
    </lineage>
</organism>
<dbReference type="EMBL" id="MCFL01000017">
    <property type="protein sequence ID" value="ORZ36346.1"/>
    <property type="molecule type" value="Genomic_DNA"/>
</dbReference>
<dbReference type="GO" id="GO:0061908">
    <property type="term" value="C:phagophore"/>
    <property type="evidence" value="ECO:0007669"/>
    <property type="project" value="TreeGrafter"/>
</dbReference>
<dbReference type="Gene3D" id="1.10.246.190">
    <property type="entry name" value="Autophagy protein Apg5, helix rich domain"/>
    <property type="match status" value="1"/>
</dbReference>
<evidence type="ECO:0000256" key="1">
    <source>
        <dbReference type="ARBA" id="ARBA00006910"/>
    </source>
</evidence>
<evidence type="ECO:0000313" key="10">
    <source>
        <dbReference type="EMBL" id="ORZ36346.1"/>
    </source>
</evidence>
<keyword evidence="5" id="KW-0813">Transport</keyword>
<gene>
    <name evidence="10" type="ORF">BCR44DRAFT_38572</name>
</gene>
<dbReference type="GO" id="GO:0034045">
    <property type="term" value="C:phagophore assembly site membrane"/>
    <property type="evidence" value="ECO:0007669"/>
    <property type="project" value="UniProtKB-SubCell"/>
</dbReference>
<dbReference type="InterPro" id="IPR048939">
    <property type="entry name" value="ATG5_UblA"/>
</dbReference>
<evidence type="ECO:0000313" key="11">
    <source>
        <dbReference type="Proteomes" id="UP000193411"/>
    </source>
</evidence>
<dbReference type="Pfam" id="PF20637">
    <property type="entry name" value="ATG5_HBR"/>
    <property type="match status" value="1"/>
</dbReference>
<keyword evidence="5" id="KW-0472">Membrane</keyword>
<accession>A0A1Y2HP26</accession>
<feature type="region of interest" description="Disordered" evidence="6">
    <location>
        <begin position="146"/>
        <end position="192"/>
    </location>
</feature>
<evidence type="ECO:0000256" key="6">
    <source>
        <dbReference type="SAM" id="MobiDB-lite"/>
    </source>
</evidence>
<feature type="domain" description="Autophagy protein ATG5 UblB" evidence="7">
    <location>
        <begin position="320"/>
        <end position="397"/>
    </location>
</feature>
<evidence type="ECO:0000259" key="8">
    <source>
        <dbReference type="Pfam" id="PF20637"/>
    </source>
</evidence>
<feature type="domain" description="Autophagy protein ATG5 UblA" evidence="9">
    <location>
        <begin position="60"/>
        <end position="139"/>
    </location>
</feature>
<dbReference type="OrthoDB" id="272162at2759"/>
<dbReference type="InterPro" id="IPR042526">
    <property type="entry name" value="Atg5_HR"/>
</dbReference>
<dbReference type="InterPro" id="IPR048940">
    <property type="entry name" value="ATG5_HBR"/>
</dbReference>
<proteinExistence type="inferred from homology"/>
<evidence type="ECO:0000259" key="9">
    <source>
        <dbReference type="Pfam" id="PF20638"/>
    </source>
</evidence>
<dbReference type="InterPro" id="IPR042527">
    <property type="entry name" value="Atg5_UblA_dom_sf"/>
</dbReference>
<dbReference type="GO" id="GO:0000422">
    <property type="term" value="P:autophagy of mitochondrion"/>
    <property type="evidence" value="ECO:0007669"/>
    <property type="project" value="TreeGrafter"/>
</dbReference>